<gene>
    <name evidence="4" type="ORF">BLL40_05040</name>
</gene>
<sequence>MKIAWAHDHYFLRNSKNNQFYSEVEFPYEHWTRYLSAFEQLSVMSRHKYINTDNTGNLNLSSGDNVDFIEIPNLNNPLKKITSLREARKRIRQTLLKSSGLIARLPSEIGLLAIEEAIKLKKPWAVELVGCPWDALTNLNNWKAKAYAPFLTKKVAKAVKNSTHVLYVTENFLQNRYPTNGKSIHCSNVNIAMPKDDVLKNRLQKEKGETTIVGLIGYLSFYKGIDTAIKAISELSKNEKKVELHILGGGLNETWINFAMKNGLSEDQIKIKRVPSGEPVLNWLDTLDIYIQPSRTEGLPRGLIEAMSRGCPAIASSVGGIPELLTNEFIHAPNDFKELAVKIEKIISNKELSKKLSIENFEKSKLYSRGILDEKRKSFWGEYADYIKGNGSI</sequence>
<evidence type="ECO:0000313" key="5">
    <source>
        <dbReference type="Proteomes" id="UP000186524"/>
    </source>
</evidence>
<dbReference type="PANTHER" id="PTHR12526:SF629">
    <property type="entry name" value="TEICHURONIC ACID BIOSYNTHESIS GLYCOSYLTRANSFERASE TUAH-RELATED"/>
    <property type="match status" value="1"/>
</dbReference>
<dbReference type="RefSeq" id="WP_073710818.1">
    <property type="nucleotide sequence ID" value="NZ_MRWQ01000004.1"/>
</dbReference>
<accession>A0A1Q5P611</accession>
<dbReference type="STRING" id="1714354.BLL40_05040"/>
<dbReference type="AlphaFoldDB" id="A0A1Q5P611"/>
<dbReference type="InterPro" id="IPR001296">
    <property type="entry name" value="Glyco_trans_1"/>
</dbReference>
<dbReference type="GO" id="GO:0016757">
    <property type="term" value="F:glycosyltransferase activity"/>
    <property type="evidence" value="ECO:0007669"/>
    <property type="project" value="UniProtKB-KW"/>
</dbReference>
<name>A0A1Q5P611_9BACI</name>
<dbReference type="SUPFAM" id="SSF53756">
    <property type="entry name" value="UDP-Glycosyltransferase/glycogen phosphorylase"/>
    <property type="match status" value="1"/>
</dbReference>
<dbReference type="CDD" id="cd03801">
    <property type="entry name" value="GT4_PimA-like"/>
    <property type="match status" value="1"/>
</dbReference>
<keyword evidence="1" id="KW-0328">Glycosyltransferase</keyword>
<organism evidence="4 5">
    <name type="scientific">Domibacillus mangrovi</name>
    <dbReference type="NCBI Taxonomy" id="1714354"/>
    <lineage>
        <taxon>Bacteria</taxon>
        <taxon>Bacillati</taxon>
        <taxon>Bacillota</taxon>
        <taxon>Bacilli</taxon>
        <taxon>Bacillales</taxon>
        <taxon>Bacillaceae</taxon>
        <taxon>Domibacillus</taxon>
    </lineage>
</organism>
<keyword evidence="2" id="KW-0808">Transferase</keyword>
<evidence type="ECO:0000256" key="1">
    <source>
        <dbReference type="ARBA" id="ARBA00022676"/>
    </source>
</evidence>
<dbReference type="PANTHER" id="PTHR12526">
    <property type="entry name" value="GLYCOSYLTRANSFERASE"/>
    <property type="match status" value="1"/>
</dbReference>
<proteinExistence type="predicted"/>
<dbReference type="Pfam" id="PF00534">
    <property type="entry name" value="Glycos_transf_1"/>
    <property type="match status" value="1"/>
</dbReference>
<evidence type="ECO:0000256" key="2">
    <source>
        <dbReference type="ARBA" id="ARBA00022679"/>
    </source>
</evidence>
<dbReference type="Gene3D" id="3.40.50.2000">
    <property type="entry name" value="Glycogen Phosphorylase B"/>
    <property type="match status" value="1"/>
</dbReference>
<reference evidence="4 5" key="1">
    <citation type="submission" date="2016-12" db="EMBL/GenBank/DDBJ databases">
        <title>Domibacillus sp. SAOS 44 whole genome sequencing.</title>
        <authorList>
            <person name="Verma A."/>
            <person name="Krishnamurthi S."/>
        </authorList>
    </citation>
    <scope>NUCLEOTIDE SEQUENCE [LARGE SCALE GENOMIC DNA]</scope>
    <source>
        <strain evidence="4 5">SAOS 44</strain>
    </source>
</reference>
<evidence type="ECO:0000313" key="4">
    <source>
        <dbReference type="EMBL" id="OKL37667.1"/>
    </source>
</evidence>
<dbReference type="OrthoDB" id="9813638at2"/>
<dbReference type="EMBL" id="MRWQ01000004">
    <property type="protein sequence ID" value="OKL37667.1"/>
    <property type="molecule type" value="Genomic_DNA"/>
</dbReference>
<protein>
    <recommendedName>
        <fullName evidence="3">Glycosyl transferase family 1 domain-containing protein</fullName>
    </recommendedName>
</protein>
<keyword evidence="5" id="KW-1185">Reference proteome</keyword>
<dbReference type="Proteomes" id="UP000186524">
    <property type="component" value="Unassembled WGS sequence"/>
</dbReference>
<comment type="caution">
    <text evidence="4">The sequence shown here is derived from an EMBL/GenBank/DDBJ whole genome shotgun (WGS) entry which is preliminary data.</text>
</comment>
<feature type="domain" description="Glycosyl transferase family 1" evidence="3">
    <location>
        <begin position="206"/>
        <end position="357"/>
    </location>
</feature>
<evidence type="ECO:0000259" key="3">
    <source>
        <dbReference type="Pfam" id="PF00534"/>
    </source>
</evidence>